<feature type="compositionally biased region" description="Gly residues" evidence="1">
    <location>
        <begin position="73"/>
        <end position="88"/>
    </location>
</feature>
<name>A0A836C2J3_9CHLO</name>
<feature type="compositionally biased region" description="Gly residues" evidence="1">
    <location>
        <begin position="539"/>
        <end position="550"/>
    </location>
</feature>
<dbReference type="AlphaFoldDB" id="A0A836C2J3"/>
<reference evidence="2" key="1">
    <citation type="journal article" date="2020" name="bioRxiv">
        <title>Comparative genomics of Chlamydomonas.</title>
        <authorList>
            <person name="Craig R.J."/>
            <person name="Hasan A.R."/>
            <person name="Ness R.W."/>
            <person name="Keightley P.D."/>
        </authorList>
    </citation>
    <scope>NUCLEOTIDE SEQUENCE</scope>
    <source>
        <strain evidence="2">CCAP 11/70</strain>
    </source>
</reference>
<gene>
    <name evidence="2" type="ORF">HYH03_003831</name>
</gene>
<dbReference type="Proteomes" id="UP000612055">
    <property type="component" value="Unassembled WGS sequence"/>
</dbReference>
<evidence type="ECO:0000256" key="1">
    <source>
        <dbReference type="SAM" id="MobiDB-lite"/>
    </source>
</evidence>
<feature type="region of interest" description="Disordered" evidence="1">
    <location>
        <begin position="148"/>
        <end position="177"/>
    </location>
</feature>
<sequence length="550" mass="52872">MPPQGRGRGGSAGGGAGRAGSAASADPGAGPSTSGRSGPASQLSILPAPLLEAYRALPAAAEALLPTPATQRPGGGSSAAGRGRGAGSGRLAALRGAKDRLWDFGLTVLELPNRSSPEQAAALAELLSTHPAETAALLRLYSAALRPDGEGEGSGGSGSGSGRGTGGGGSGSGGGGRGAGSSAAVEALAIKGWRAGAADCVVYVLGRLSPLPCSPHALSVLRFVLALLRTQALPALSRRLAAVTQAAAISEDSARDILRHAQTLLATLNGVLLTGAETSRAHSAEVASLHATGWGAPCGVVPGGLAAPADAAEGAAAAAGGVAAGVVAAGDVYGGVRHAGRCGGDLDALPPAPPPEVAAALAAGLLPALATLSDLPRSGSVKPCSNPFEDLLNACDLVRPGGSGLALFLAPLLVYGEPGQAEGLLGALGRGLEAERGGGKGGPESTERLQRAAASLLGALAGALQRCRRLGPAAAEAPAGPAEDSGAWEAPEAGAGAGAAGDPSGAGLPSPPLQQLRRLVAYASEQWGLPLPVLDGAAGSSGGGAEGQGS</sequence>
<feature type="compositionally biased region" description="Gly residues" evidence="1">
    <location>
        <begin position="1"/>
        <end position="18"/>
    </location>
</feature>
<organism evidence="2 3">
    <name type="scientific">Edaphochlamys debaryana</name>
    <dbReference type="NCBI Taxonomy" id="47281"/>
    <lineage>
        <taxon>Eukaryota</taxon>
        <taxon>Viridiplantae</taxon>
        <taxon>Chlorophyta</taxon>
        <taxon>core chlorophytes</taxon>
        <taxon>Chlorophyceae</taxon>
        <taxon>CS clade</taxon>
        <taxon>Chlamydomonadales</taxon>
        <taxon>Chlamydomonadales incertae sedis</taxon>
        <taxon>Edaphochlamys</taxon>
    </lineage>
</organism>
<evidence type="ECO:0000313" key="3">
    <source>
        <dbReference type="Proteomes" id="UP000612055"/>
    </source>
</evidence>
<protein>
    <submittedName>
        <fullName evidence="2">Uncharacterized protein</fullName>
    </submittedName>
</protein>
<proteinExistence type="predicted"/>
<feature type="region of interest" description="Disordered" evidence="1">
    <location>
        <begin position="475"/>
        <end position="512"/>
    </location>
</feature>
<comment type="caution">
    <text evidence="2">The sequence shown here is derived from an EMBL/GenBank/DDBJ whole genome shotgun (WGS) entry which is preliminary data.</text>
</comment>
<evidence type="ECO:0000313" key="2">
    <source>
        <dbReference type="EMBL" id="KAG2498071.1"/>
    </source>
</evidence>
<feature type="compositionally biased region" description="Low complexity" evidence="1">
    <location>
        <begin position="19"/>
        <end position="35"/>
    </location>
</feature>
<feature type="region of interest" description="Disordered" evidence="1">
    <location>
        <begin position="1"/>
        <end position="42"/>
    </location>
</feature>
<feature type="region of interest" description="Disordered" evidence="1">
    <location>
        <begin position="66"/>
        <end position="91"/>
    </location>
</feature>
<accession>A0A836C2J3</accession>
<feature type="region of interest" description="Disordered" evidence="1">
    <location>
        <begin position="531"/>
        <end position="550"/>
    </location>
</feature>
<keyword evidence="3" id="KW-1185">Reference proteome</keyword>
<feature type="compositionally biased region" description="Gly residues" evidence="1">
    <location>
        <begin position="152"/>
        <end position="177"/>
    </location>
</feature>
<dbReference type="EMBL" id="JAEHOE010000011">
    <property type="protein sequence ID" value="KAG2498071.1"/>
    <property type="molecule type" value="Genomic_DNA"/>
</dbReference>